<comment type="caution">
    <text evidence="1">The sequence shown here is derived from an EMBL/GenBank/DDBJ whole genome shotgun (WGS) entry which is preliminary data.</text>
</comment>
<sequence length="283" mass="30236">MSPYVVSTEWLAERLDAPDIAIIDASWHLPTAKRDAKAEFQAARIPGAQFFDLDDISDTTTSLPHMLPSPEKFASRMRKLGIGDGKKVIAYDTAGLFSAARAWWMFRIFGHDDVAVLDGGFPKWKAEGRAVDEDPPGKPQERHFSARVQSMMVRDKADVLGAIKSGKSQIADARSPGRFTGAEPEPRPGVRSGHMPGAANVHYATLLNKDGTLKSPDEIAKIFAAAGIDVKKPVITSCGSGVTAAILTLGLTLIGAKEHALYDGSWSEWGAAADTPVATGPAT</sequence>
<protein>
    <submittedName>
        <fullName evidence="1">3-mercaptopyruvate sulfurtransferase</fullName>
        <ecNumber evidence="1">2.8.1.2</ecNumber>
    </submittedName>
</protein>
<proteinExistence type="predicted"/>
<keyword evidence="1" id="KW-0808">Transferase</keyword>
<evidence type="ECO:0000313" key="1">
    <source>
        <dbReference type="EMBL" id="MBK1865031.1"/>
    </source>
</evidence>
<accession>A0ACC5QXB4</accession>
<reference evidence="1" key="1">
    <citation type="submission" date="2021-01" db="EMBL/GenBank/DDBJ databases">
        <authorList>
            <person name="Sun Q."/>
        </authorList>
    </citation>
    <scope>NUCLEOTIDE SEQUENCE</scope>
    <source>
        <strain evidence="1">YIM B02566</strain>
    </source>
</reference>
<organism evidence="1 2">
    <name type="scientific">Taklimakanibacter albus</name>
    <dbReference type="NCBI Taxonomy" id="2800327"/>
    <lineage>
        <taxon>Bacteria</taxon>
        <taxon>Pseudomonadati</taxon>
        <taxon>Pseudomonadota</taxon>
        <taxon>Alphaproteobacteria</taxon>
        <taxon>Hyphomicrobiales</taxon>
        <taxon>Aestuariivirgaceae</taxon>
        <taxon>Taklimakanibacter</taxon>
    </lineage>
</organism>
<evidence type="ECO:0000313" key="2">
    <source>
        <dbReference type="Proteomes" id="UP000616151"/>
    </source>
</evidence>
<dbReference type="EC" id="2.8.1.2" evidence="1"/>
<gene>
    <name evidence="1" type="primary">sseA</name>
    <name evidence="1" type="ORF">JHL16_01605</name>
</gene>
<dbReference type="Proteomes" id="UP000616151">
    <property type="component" value="Unassembled WGS sequence"/>
</dbReference>
<dbReference type="EMBL" id="JAENHL010000004">
    <property type="protein sequence ID" value="MBK1865031.1"/>
    <property type="molecule type" value="Genomic_DNA"/>
</dbReference>
<name>A0ACC5QXB4_9HYPH</name>
<keyword evidence="2" id="KW-1185">Reference proteome</keyword>